<feature type="domain" description="Stress-response A/B barrel" evidence="1">
    <location>
        <begin position="2"/>
        <end position="62"/>
    </location>
</feature>
<keyword evidence="3" id="KW-1185">Reference proteome</keyword>
<dbReference type="Proteomes" id="UP000006346">
    <property type="component" value="Chromosome"/>
</dbReference>
<dbReference type="HOGENOM" id="CLU_2896776_0_0_9"/>
<gene>
    <name evidence="2" type="ordered locus">Desor_3160</name>
</gene>
<dbReference type="Gene3D" id="3.30.70.100">
    <property type="match status" value="1"/>
</dbReference>
<protein>
    <submittedName>
        <fullName evidence="2">Stress responsive A/B Barrel Domain-containing protein</fullName>
    </submittedName>
</protein>
<evidence type="ECO:0000259" key="1">
    <source>
        <dbReference type="PROSITE" id="PS51502"/>
    </source>
</evidence>
<dbReference type="PATRIC" id="fig|768706.3.peg.3182"/>
<reference evidence="3" key="1">
    <citation type="submission" date="2011-11" db="EMBL/GenBank/DDBJ databases">
        <title>Complete sequence of Desulfosporosinus orientis DSM 765.</title>
        <authorList>
            <person name="Lucas S."/>
            <person name="Han J."/>
            <person name="Lapidus A."/>
            <person name="Cheng J.-F."/>
            <person name="Goodwin L."/>
            <person name="Pitluck S."/>
            <person name="Peters L."/>
            <person name="Ovchinnikova G."/>
            <person name="Teshima H."/>
            <person name="Detter J.C."/>
            <person name="Han C."/>
            <person name="Tapia R."/>
            <person name="Land M."/>
            <person name="Hauser L."/>
            <person name="Kyrpides N."/>
            <person name="Ivanova N."/>
            <person name="Pagani I."/>
            <person name="Pester M."/>
            <person name="Spring S."/>
            <person name="Ollivier B."/>
            <person name="Rattei T."/>
            <person name="Klenk H.-P."/>
            <person name="Wagner M."/>
            <person name="Loy A."/>
            <person name="Woyke T."/>
        </authorList>
    </citation>
    <scope>NUCLEOTIDE SEQUENCE [LARGE SCALE GENOMIC DNA]</scope>
    <source>
        <strain evidence="3">ATCC 19365 / DSM 765 / NCIMB 8382 / VKM B-1628</strain>
    </source>
</reference>
<dbReference type="KEGG" id="dor:Desor_3160"/>
<evidence type="ECO:0000313" key="3">
    <source>
        <dbReference type="Proteomes" id="UP000006346"/>
    </source>
</evidence>
<evidence type="ECO:0000313" key="2">
    <source>
        <dbReference type="EMBL" id="AET68669.1"/>
    </source>
</evidence>
<dbReference type="Pfam" id="PF07876">
    <property type="entry name" value="Dabb"/>
    <property type="match status" value="1"/>
</dbReference>
<dbReference type="OrthoDB" id="9808130at2"/>
<dbReference type="EMBL" id="CP003108">
    <property type="protein sequence ID" value="AET68669.1"/>
    <property type="molecule type" value="Genomic_DNA"/>
</dbReference>
<proteinExistence type="predicted"/>
<dbReference type="InterPro" id="IPR011008">
    <property type="entry name" value="Dimeric_a/b-barrel"/>
</dbReference>
<dbReference type="PROSITE" id="PS51502">
    <property type="entry name" value="S_R_A_B_BARREL"/>
    <property type="match status" value="1"/>
</dbReference>
<dbReference type="AlphaFoldDB" id="G7W6N1"/>
<dbReference type="SUPFAM" id="SSF54909">
    <property type="entry name" value="Dimeric alpha+beta barrel"/>
    <property type="match status" value="1"/>
</dbReference>
<organism evidence="2 3">
    <name type="scientific">Desulfosporosinus orientis (strain ATCC 19365 / DSM 765 / NCIMB 8382 / VKM B-1628 / Singapore I)</name>
    <name type="common">Desulfotomaculum orientis</name>
    <dbReference type="NCBI Taxonomy" id="768706"/>
    <lineage>
        <taxon>Bacteria</taxon>
        <taxon>Bacillati</taxon>
        <taxon>Bacillota</taxon>
        <taxon>Clostridia</taxon>
        <taxon>Eubacteriales</taxon>
        <taxon>Desulfitobacteriaceae</taxon>
        <taxon>Desulfosporosinus</taxon>
    </lineage>
</organism>
<name>G7W6N1_DESOD</name>
<reference evidence="2 3" key="2">
    <citation type="journal article" date="2012" name="J. Bacteriol.">
        <title>Complete genome sequences of Desulfosporosinus orientis DSM765T, Desulfosporosinus youngiae DSM17734T, Desulfosporosinus meridiei DSM13257T, and Desulfosporosinus acidiphilus DSM22704T.</title>
        <authorList>
            <person name="Pester M."/>
            <person name="Brambilla E."/>
            <person name="Alazard D."/>
            <person name="Rattei T."/>
            <person name="Weinmaier T."/>
            <person name="Han J."/>
            <person name="Lucas S."/>
            <person name="Lapidus A."/>
            <person name="Cheng J.F."/>
            <person name="Goodwin L."/>
            <person name="Pitluck S."/>
            <person name="Peters L."/>
            <person name="Ovchinnikova G."/>
            <person name="Teshima H."/>
            <person name="Detter J.C."/>
            <person name="Han C.S."/>
            <person name="Tapia R."/>
            <person name="Land M.L."/>
            <person name="Hauser L."/>
            <person name="Kyrpides N.C."/>
            <person name="Ivanova N.N."/>
            <person name="Pagani I."/>
            <person name="Huntmann M."/>
            <person name="Wei C.L."/>
            <person name="Davenport K.W."/>
            <person name="Daligault H."/>
            <person name="Chain P.S."/>
            <person name="Chen A."/>
            <person name="Mavromatis K."/>
            <person name="Markowitz V."/>
            <person name="Szeto E."/>
            <person name="Mikhailova N."/>
            <person name="Pati A."/>
            <person name="Wagner M."/>
            <person name="Woyke T."/>
            <person name="Ollivier B."/>
            <person name="Klenk H.P."/>
            <person name="Spring S."/>
            <person name="Loy A."/>
        </authorList>
    </citation>
    <scope>NUCLEOTIDE SEQUENCE [LARGE SCALE GENOMIC DNA]</scope>
    <source>
        <strain evidence="3">ATCC 19365 / DSM 765 / NCIMB 8382 / VKM B-1628</strain>
    </source>
</reference>
<accession>G7W6N1</accession>
<dbReference type="InterPro" id="IPR013097">
    <property type="entry name" value="Dabb"/>
</dbReference>
<sequence length="62" mass="7049">MIKHIVMWKLKEFAEGKSRTENARILKIILEGLKNSIAQIRHIEVGININPSEDSYDVVSDG</sequence>